<proteinExistence type="inferred from homology"/>
<dbReference type="GO" id="GO:0005634">
    <property type="term" value="C:nucleus"/>
    <property type="evidence" value="ECO:0007669"/>
    <property type="project" value="UniProtKB-SubCell"/>
</dbReference>
<feature type="domain" description="B box-type" evidence="10">
    <location>
        <begin position="1"/>
        <end position="47"/>
    </location>
</feature>
<evidence type="ECO:0000256" key="3">
    <source>
        <dbReference type="ARBA" id="ARBA00022723"/>
    </source>
</evidence>
<keyword evidence="6" id="KW-0862">Zinc</keyword>
<evidence type="ECO:0000256" key="9">
    <source>
        <dbReference type="PROSITE-ProRule" id="PRU00357"/>
    </source>
</evidence>
<feature type="domain" description="CCT" evidence="11">
    <location>
        <begin position="350"/>
        <end position="392"/>
    </location>
</feature>
<gene>
    <name evidence="12" type="ORF">ISN44_As05g038280</name>
</gene>
<dbReference type="GO" id="GO:0008270">
    <property type="term" value="F:zinc ion binding"/>
    <property type="evidence" value="ECO:0007669"/>
    <property type="project" value="UniProtKB-KW"/>
</dbReference>
<comment type="similarity">
    <text evidence="2">Belongs to the CONSTANS family.</text>
</comment>
<dbReference type="EMBL" id="JAEFBJ010000005">
    <property type="protein sequence ID" value="KAG7611746.1"/>
    <property type="molecule type" value="Genomic_DNA"/>
</dbReference>
<evidence type="ECO:0000313" key="13">
    <source>
        <dbReference type="Proteomes" id="UP000694251"/>
    </source>
</evidence>
<dbReference type="AlphaFoldDB" id="A0A8T2DLC7"/>
<organism evidence="12 13">
    <name type="scientific">Arabidopsis suecica</name>
    <name type="common">Swedish thale-cress</name>
    <name type="synonym">Cardaminopsis suecica</name>
    <dbReference type="NCBI Taxonomy" id="45249"/>
    <lineage>
        <taxon>Eukaryota</taxon>
        <taxon>Viridiplantae</taxon>
        <taxon>Streptophyta</taxon>
        <taxon>Embryophyta</taxon>
        <taxon>Tracheophyta</taxon>
        <taxon>Spermatophyta</taxon>
        <taxon>Magnoliopsida</taxon>
        <taxon>eudicotyledons</taxon>
        <taxon>Gunneridae</taxon>
        <taxon>Pentapetalae</taxon>
        <taxon>rosids</taxon>
        <taxon>malvids</taxon>
        <taxon>Brassicales</taxon>
        <taxon>Brassicaceae</taxon>
        <taxon>Camelineae</taxon>
        <taxon>Arabidopsis</taxon>
    </lineage>
</organism>
<keyword evidence="4" id="KW-0677">Repeat</keyword>
<evidence type="ECO:0000256" key="6">
    <source>
        <dbReference type="ARBA" id="ARBA00022833"/>
    </source>
</evidence>
<evidence type="ECO:0000313" key="12">
    <source>
        <dbReference type="EMBL" id="KAG7611746.1"/>
    </source>
</evidence>
<keyword evidence="7 9" id="KW-0539">Nucleus</keyword>
<evidence type="ECO:0000256" key="1">
    <source>
        <dbReference type="ARBA" id="ARBA00004123"/>
    </source>
</evidence>
<sequence length="407" mass="45322">MGYMCDFCGEQRSMVYCRSDAACLCLSCDRNVHSANALSKRHSRTLVCERCNAQPASVRCSDERVSLCQNCDWSGHDGKNSTTTSHHKRQTINCYSGCPSSAELSSIWSFCMDLNISSAEESACEQGMGLMTIDEDGTGEKSGVQKINVEQPETSSAAQGMDHSSVPENSSMAKELGVCEDDFNGNLISDEVDLALENYEELFGSAFNSSRYLFEHGGIGSLFEKDEAHEVLSTFFFYLRLVSLKLRMIFFCDPYALLCVFSIQGSMQQPALSNNASADSFMTCRTEPIICYSSKPAHSNISFSGITGESNAGDFQDCGASSMKQLSREPQPWCHPTAQDIIASSHATTRNNAVMRYKEKKKARKFDKRVRYVSRKERADVRRRVKGRFVKSGEAYDYDPMSPTRSY</sequence>
<accession>A0A8T2DLC7</accession>
<evidence type="ECO:0000256" key="5">
    <source>
        <dbReference type="ARBA" id="ARBA00022771"/>
    </source>
</evidence>
<dbReference type="Pfam" id="PF06203">
    <property type="entry name" value="CCT"/>
    <property type="match status" value="1"/>
</dbReference>
<evidence type="ECO:0000259" key="10">
    <source>
        <dbReference type="PROSITE" id="PS50119"/>
    </source>
</evidence>
<protein>
    <submittedName>
        <fullName evidence="12">B-box-type zinc finger</fullName>
    </submittedName>
</protein>
<evidence type="ECO:0000256" key="8">
    <source>
        <dbReference type="PROSITE-ProRule" id="PRU00024"/>
    </source>
</evidence>
<dbReference type="SMART" id="SM00336">
    <property type="entry name" value="BBOX"/>
    <property type="match status" value="2"/>
</dbReference>
<evidence type="ECO:0000256" key="2">
    <source>
        <dbReference type="ARBA" id="ARBA00010024"/>
    </source>
</evidence>
<evidence type="ECO:0000256" key="4">
    <source>
        <dbReference type="ARBA" id="ARBA00022737"/>
    </source>
</evidence>
<dbReference type="PANTHER" id="PTHR31717">
    <property type="entry name" value="ZINC FINGER PROTEIN CONSTANS-LIKE 10"/>
    <property type="match status" value="1"/>
</dbReference>
<dbReference type="Proteomes" id="UP000694251">
    <property type="component" value="Chromosome 5"/>
</dbReference>
<comment type="caution">
    <text evidence="12">The sequence shown here is derived from an EMBL/GenBank/DDBJ whole genome shotgun (WGS) entry which is preliminary data.</text>
</comment>
<evidence type="ECO:0000256" key="7">
    <source>
        <dbReference type="ARBA" id="ARBA00023242"/>
    </source>
</evidence>
<dbReference type="PROSITE" id="PS51017">
    <property type="entry name" value="CCT"/>
    <property type="match status" value="1"/>
</dbReference>
<dbReference type="InterPro" id="IPR010402">
    <property type="entry name" value="CCT_domain"/>
</dbReference>
<dbReference type="CDD" id="cd19821">
    <property type="entry name" value="Bbox1_BBX-like"/>
    <property type="match status" value="2"/>
</dbReference>
<reference evidence="12 13" key="1">
    <citation type="submission" date="2020-12" db="EMBL/GenBank/DDBJ databases">
        <title>Concerted genomic and epigenomic changes stabilize Arabidopsis allopolyploids.</title>
        <authorList>
            <person name="Chen Z."/>
        </authorList>
    </citation>
    <scope>NUCLEOTIDE SEQUENCE [LARGE SCALE GENOMIC DNA]</scope>
    <source>
        <strain evidence="12">As9502</strain>
        <tissue evidence="12">Leaf</tissue>
    </source>
</reference>
<dbReference type="InterPro" id="IPR049808">
    <property type="entry name" value="CONSTANS-like_Bbox1"/>
</dbReference>
<keyword evidence="5 8" id="KW-0863">Zinc-finger</keyword>
<dbReference type="Pfam" id="PF22586">
    <property type="entry name" value="ANCHR-like_BBOX"/>
    <property type="match status" value="1"/>
</dbReference>
<keyword evidence="3" id="KW-0479">Metal-binding</keyword>
<dbReference type="PROSITE" id="PS50119">
    <property type="entry name" value="ZF_BBOX"/>
    <property type="match status" value="2"/>
</dbReference>
<dbReference type="GO" id="GO:0006355">
    <property type="term" value="P:regulation of DNA-templated transcription"/>
    <property type="evidence" value="ECO:0007669"/>
    <property type="project" value="UniProtKB-ARBA"/>
</dbReference>
<comment type="subcellular location">
    <subcellularLocation>
        <location evidence="1 9">Nucleus</location>
    </subcellularLocation>
</comment>
<keyword evidence="13" id="KW-1185">Reference proteome</keyword>
<dbReference type="InterPro" id="IPR000315">
    <property type="entry name" value="Znf_B-box"/>
</dbReference>
<feature type="domain" description="B box-type" evidence="10">
    <location>
        <begin position="43"/>
        <end position="92"/>
    </location>
</feature>
<name>A0A8T2DLC7_ARASU</name>
<dbReference type="PANTHER" id="PTHR31717:SF140">
    <property type="entry name" value="ZINC FINGER PROTEIN CONSTANS-LIKE 10"/>
    <property type="match status" value="1"/>
</dbReference>
<evidence type="ECO:0000259" key="11">
    <source>
        <dbReference type="PROSITE" id="PS51017"/>
    </source>
</evidence>
<dbReference type="OrthoDB" id="153872at2759"/>